<reference evidence="3" key="1">
    <citation type="submission" date="2022-05" db="EMBL/GenBank/DDBJ databases">
        <title>An RpoN-dependent PEP-CTERM gene is involved in floc formation of an Aquincola tertiaricarbonis strain.</title>
        <authorList>
            <person name="Qiu D."/>
            <person name="Xia M."/>
        </authorList>
    </citation>
    <scope>NUCLEOTIDE SEQUENCE</scope>
    <source>
        <strain evidence="3">RN12</strain>
        <plasmid evidence="3">B</plasmid>
    </source>
</reference>
<keyword evidence="4" id="KW-1185">Reference proteome</keyword>
<keyword evidence="1" id="KW-0175">Coiled coil</keyword>
<dbReference type="RefSeq" id="WP_250200210.1">
    <property type="nucleotide sequence ID" value="NZ_CP097638.1"/>
</dbReference>
<gene>
    <name evidence="3" type="ORF">MW290_32885</name>
</gene>
<feature type="compositionally biased region" description="Basic and acidic residues" evidence="2">
    <location>
        <begin position="222"/>
        <end position="239"/>
    </location>
</feature>
<geneLocation type="plasmid" evidence="3 4">
    <name>B</name>
</geneLocation>
<organism evidence="3 4">
    <name type="scientific">Aquincola tertiaricarbonis</name>
    <dbReference type="NCBI Taxonomy" id="391953"/>
    <lineage>
        <taxon>Bacteria</taxon>
        <taxon>Pseudomonadati</taxon>
        <taxon>Pseudomonadota</taxon>
        <taxon>Betaproteobacteria</taxon>
        <taxon>Burkholderiales</taxon>
        <taxon>Sphaerotilaceae</taxon>
        <taxon>Aquincola</taxon>
    </lineage>
</organism>
<proteinExistence type="predicted"/>
<sequence>MTSTRLAVIDTGQVNERILNKDEYRADFRKVEGASLKRTTHLSSPHAKRMFARCFYSFQASMYFISQLGRAKLDHEVVERIEQNIREALDAATDEINKAIDQAEALLKHHNIETLASYDTVPLQEEIGITSSFGRRYFDLMHKLDIIMPMMETLAIEEIISERELETRRSLYKRIVLSISTKARNLWMGVRRRMNERDARLAAEAAKPRPQASRPAPSTNPEQDRPQAGEAATDQRVDEPVSVAGEETASTVPEVAGQETESVPAGA</sequence>
<dbReference type="Proteomes" id="UP001056201">
    <property type="component" value="Plasmid B"/>
</dbReference>
<evidence type="ECO:0000313" key="4">
    <source>
        <dbReference type="Proteomes" id="UP001056201"/>
    </source>
</evidence>
<accession>A0ABY4SHL0</accession>
<protein>
    <submittedName>
        <fullName evidence="3">DUF1845 domain-containing protein</fullName>
    </submittedName>
</protein>
<feature type="coiled-coil region" evidence="1">
    <location>
        <begin position="78"/>
        <end position="109"/>
    </location>
</feature>
<name>A0ABY4SHL0_AQUTE</name>
<dbReference type="EMBL" id="CP097638">
    <property type="protein sequence ID" value="URI12040.1"/>
    <property type="molecule type" value="Genomic_DNA"/>
</dbReference>
<evidence type="ECO:0000256" key="1">
    <source>
        <dbReference type="SAM" id="Coils"/>
    </source>
</evidence>
<evidence type="ECO:0000313" key="3">
    <source>
        <dbReference type="EMBL" id="URI12040.1"/>
    </source>
</evidence>
<feature type="region of interest" description="Disordered" evidence="2">
    <location>
        <begin position="199"/>
        <end position="267"/>
    </location>
</feature>
<keyword evidence="3" id="KW-0614">Plasmid</keyword>
<evidence type="ECO:0000256" key="2">
    <source>
        <dbReference type="SAM" id="MobiDB-lite"/>
    </source>
</evidence>